<comment type="similarity">
    <text evidence="5">Belongs to the CheB family.</text>
</comment>
<dbReference type="EMBL" id="JAEMUH010000004">
    <property type="protein sequence ID" value="MBJ7550012.1"/>
    <property type="molecule type" value="Genomic_DNA"/>
</dbReference>
<evidence type="ECO:0000256" key="6">
    <source>
        <dbReference type="PROSITE-ProRule" id="PRU00050"/>
    </source>
</evidence>
<dbReference type="SUPFAM" id="SSF52738">
    <property type="entry name" value="Methylesterase CheB, C-terminal domain"/>
    <property type="match status" value="1"/>
</dbReference>
<dbReference type="SMART" id="SM00448">
    <property type="entry name" value="REC"/>
    <property type="match status" value="1"/>
</dbReference>
<dbReference type="NCBIfam" id="NF001965">
    <property type="entry name" value="PRK00742.1"/>
    <property type="match status" value="1"/>
</dbReference>
<dbReference type="PROSITE" id="PS50122">
    <property type="entry name" value="CHEB"/>
    <property type="match status" value="1"/>
</dbReference>
<dbReference type="InterPro" id="IPR011006">
    <property type="entry name" value="CheY-like_superfamily"/>
</dbReference>
<dbReference type="NCBIfam" id="NF009206">
    <property type="entry name" value="PRK12555.1"/>
    <property type="match status" value="1"/>
</dbReference>
<keyword evidence="1 5" id="KW-0963">Cytoplasm</keyword>
<evidence type="ECO:0000256" key="2">
    <source>
        <dbReference type="ARBA" id="ARBA00022500"/>
    </source>
</evidence>
<evidence type="ECO:0000313" key="10">
    <source>
        <dbReference type="EMBL" id="MBJ7550012.1"/>
    </source>
</evidence>
<comment type="PTM">
    <text evidence="5">Phosphorylated by CheA. Phosphorylation of the N-terminal regulatory domain activates the methylesterase activity.</text>
</comment>
<comment type="caution">
    <text evidence="10">The sequence shown here is derived from an EMBL/GenBank/DDBJ whole genome shotgun (WGS) entry which is preliminary data.</text>
</comment>
<keyword evidence="3 5" id="KW-0378">Hydrolase</keyword>
<dbReference type="Gene3D" id="3.40.50.180">
    <property type="entry name" value="Methylesterase CheB, C-terminal domain"/>
    <property type="match status" value="1"/>
</dbReference>
<dbReference type="PIRSF" id="PIRSF000876">
    <property type="entry name" value="RR_chemtxs_CheB"/>
    <property type="match status" value="1"/>
</dbReference>
<dbReference type="Proteomes" id="UP000598488">
    <property type="component" value="Unassembled WGS sequence"/>
</dbReference>
<protein>
    <recommendedName>
        <fullName evidence="5">Protein-glutamate methylesterase/protein-glutamine glutaminase</fullName>
        <ecNumber evidence="5">3.1.1.61</ecNumber>
        <ecNumber evidence="5">3.5.1.44</ecNumber>
    </recommendedName>
</protein>
<dbReference type="PROSITE" id="PS50110">
    <property type="entry name" value="RESPONSE_REGULATORY"/>
    <property type="match status" value="1"/>
</dbReference>
<keyword evidence="2 5" id="KW-0145">Chemotaxis</keyword>
<keyword evidence="5 7" id="KW-0597">Phosphoprotein</keyword>
<comment type="domain">
    <text evidence="5">Contains a C-terminal catalytic domain, and an N-terminal region which modulates catalytic activity.</text>
</comment>
<dbReference type="InterPro" id="IPR000673">
    <property type="entry name" value="Sig_transdc_resp-reg_Me-estase"/>
</dbReference>
<dbReference type="EC" id="3.1.1.61" evidence="5"/>
<name>A0ABS0Z8N0_9GAMM</name>
<evidence type="ECO:0000259" key="9">
    <source>
        <dbReference type="PROSITE" id="PS50122"/>
    </source>
</evidence>
<comment type="subcellular location">
    <subcellularLocation>
        <location evidence="5">Cytoplasm</location>
    </subcellularLocation>
</comment>
<feature type="domain" description="Response regulatory" evidence="8">
    <location>
        <begin position="7"/>
        <end position="124"/>
    </location>
</feature>
<evidence type="ECO:0000259" key="8">
    <source>
        <dbReference type="PROSITE" id="PS50110"/>
    </source>
</evidence>
<organism evidence="10 11">
    <name type="scientific">Marinomonas ostreistagni</name>
    <dbReference type="NCBI Taxonomy" id="359209"/>
    <lineage>
        <taxon>Bacteria</taxon>
        <taxon>Pseudomonadati</taxon>
        <taxon>Pseudomonadota</taxon>
        <taxon>Gammaproteobacteria</taxon>
        <taxon>Oceanospirillales</taxon>
        <taxon>Oceanospirillaceae</taxon>
        <taxon>Marinomonas</taxon>
    </lineage>
</organism>
<comment type="catalytic activity">
    <reaction evidence="5">
        <text>L-glutaminyl-[protein] + H2O = L-glutamyl-[protein] + NH4(+)</text>
        <dbReference type="Rhea" id="RHEA:16441"/>
        <dbReference type="Rhea" id="RHEA-COMP:10207"/>
        <dbReference type="Rhea" id="RHEA-COMP:10208"/>
        <dbReference type="ChEBI" id="CHEBI:15377"/>
        <dbReference type="ChEBI" id="CHEBI:28938"/>
        <dbReference type="ChEBI" id="CHEBI:29973"/>
        <dbReference type="ChEBI" id="CHEBI:30011"/>
        <dbReference type="EC" id="3.5.1.44"/>
    </reaction>
</comment>
<proteinExistence type="inferred from homology"/>
<comment type="catalytic activity">
    <reaction evidence="4 5">
        <text>[protein]-L-glutamate 5-O-methyl ester + H2O = L-glutamyl-[protein] + methanol + H(+)</text>
        <dbReference type="Rhea" id="RHEA:23236"/>
        <dbReference type="Rhea" id="RHEA-COMP:10208"/>
        <dbReference type="Rhea" id="RHEA-COMP:10311"/>
        <dbReference type="ChEBI" id="CHEBI:15377"/>
        <dbReference type="ChEBI" id="CHEBI:15378"/>
        <dbReference type="ChEBI" id="CHEBI:17790"/>
        <dbReference type="ChEBI" id="CHEBI:29973"/>
        <dbReference type="ChEBI" id="CHEBI:82795"/>
        <dbReference type="EC" id="3.1.1.61"/>
    </reaction>
</comment>
<sequence>MRHQPIRVLVVDDSEIIRRLLTEVLNSDPDIKVVGAAKDAFEAKKLVNSVRPDVITLDVEMPEVDGIRFLEVLMKARPTPVIMISTLTRSKAEVTLRALELGAVDYIAKPVVDDLSMFHRYSNTVINKVKMAAQSRVGNVRSMSQPVAASSIKTNRVLAIGASTGGTEAINSVLQQLPAQNFAIVMTQHMPAGFTTTYAERLNRTTDFSVIEAKGGERIRPGYAYLAPGGLHMRVVRKGNDLFTDVFDGEKVCGHRPSVDVLFESVATQVGKYAVAALLTGMGKDGAIGLQKIHQTGAYTIAQDEQSCVVYGMPRAAVELKAVDAIVPLEKIGEKLIEGLSVRSGSPV</sequence>
<feature type="domain" description="CheB-type methylesterase" evidence="9">
    <location>
        <begin position="151"/>
        <end position="343"/>
    </location>
</feature>
<dbReference type="CDD" id="cd17541">
    <property type="entry name" value="REC_CheB-like"/>
    <property type="match status" value="1"/>
</dbReference>
<dbReference type="CDD" id="cd16432">
    <property type="entry name" value="CheB_Rec"/>
    <property type="match status" value="1"/>
</dbReference>
<feature type="active site" evidence="5 6">
    <location>
        <position position="163"/>
    </location>
</feature>
<feature type="modified residue" description="4-aspartylphosphate" evidence="5 7">
    <location>
        <position position="58"/>
    </location>
</feature>
<feature type="active site" evidence="5 6">
    <location>
        <position position="285"/>
    </location>
</feature>
<dbReference type="HAMAP" id="MF_00099">
    <property type="entry name" value="CheB_chemtxs"/>
    <property type="match status" value="1"/>
</dbReference>
<dbReference type="PANTHER" id="PTHR42872:SF6">
    <property type="entry name" value="PROTEIN-GLUTAMATE METHYLESTERASE_PROTEIN-GLUTAMINE GLUTAMINASE"/>
    <property type="match status" value="1"/>
</dbReference>
<feature type="active site" evidence="5 6">
    <location>
        <position position="189"/>
    </location>
</feature>
<evidence type="ECO:0000313" key="11">
    <source>
        <dbReference type="Proteomes" id="UP000598488"/>
    </source>
</evidence>
<dbReference type="Gene3D" id="3.40.50.2300">
    <property type="match status" value="1"/>
</dbReference>
<evidence type="ECO:0000256" key="5">
    <source>
        <dbReference type="HAMAP-Rule" id="MF_00099"/>
    </source>
</evidence>
<reference evidence="10 11" key="1">
    <citation type="submission" date="2020-12" db="EMBL/GenBank/DDBJ databases">
        <title>Comparative genome analysis of fungal antagonists Marinomonas ostreistagni 398 and M. spartinae 468.</title>
        <authorList>
            <person name="Fields J.L."/>
            <person name="Mavrodi O.V."/>
            <person name="Biber P.D."/>
            <person name="Indest K.J."/>
            <person name="Mavrodi D.V."/>
        </authorList>
    </citation>
    <scope>NUCLEOTIDE SEQUENCE [LARGE SCALE GENOMIC DNA]</scope>
    <source>
        <strain evidence="10 11">USM7</strain>
    </source>
</reference>
<keyword evidence="11" id="KW-1185">Reference proteome</keyword>
<evidence type="ECO:0000256" key="4">
    <source>
        <dbReference type="ARBA" id="ARBA00048267"/>
    </source>
</evidence>
<dbReference type="RefSeq" id="WP_199461647.1">
    <property type="nucleotide sequence ID" value="NZ_JAEMUH010000004.1"/>
</dbReference>
<dbReference type="EC" id="3.5.1.44" evidence="5"/>
<dbReference type="InterPro" id="IPR001789">
    <property type="entry name" value="Sig_transdc_resp-reg_receiver"/>
</dbReference>
<dbReference type="InterPro" id="IPR035909">
    <property type="entry name" value="CheB_C"/>
</dbReference>
<dbReference type="Pfam" id="PF01339">
    <property type="entry name" value="CheB_methylest"/>
    <property type="match status" value="1"/>
</dbReference>
<evidence type="ECO:0000256" key="7">
    <source>
        <dbReference type="PROSITE-ProRule" id="PRU00169"/>
    </source>
</evidence>
<dbReference type="Pfam" id="PF00072">
    <property type="entry name" value="Response_reg"/>
    <property type="match status" value="1"/>
</dbReference>
<accession>A0ABS0Z8N0</accession>
<evidence type="ECO:0000256" key="3">
    <source>
        <dbReference type="ARBA" id="ARBA00022801"/>
    </source>
</evidence>
<dbReference type="InterPro" id="IPR008248">
    <property type="entry name" value="CheB-like"/>
</dbReference>
<dbReference type="PANTHER" id="PTHR42872">
    <property type="entry name" value="PROTEIN-GLUTAMATE METHYLESTERASE/PROTEIN-GLUTAMINE GLUTAMINASE"/>
    <property type="match status" value="1"/>
</dbReference>
<gene>
    <name evidence="5" type="primary">cheB</name>
    <name evidence="10" type="ORF">JHD44_04930</name>
</gene>
<evidence type="ECO:0000256" key="1">
    <source>
        <dbReference type="ARBA" id="ARBA00022490"/>
    </source>
</evidence>
<comment type="function">
    <text evidence="5">Involved in chemotaxis. Part of a chemotaxis signal transduction system that modulates chemotaxis in response to various stimuli. Catalyzes the demethylation of specific methylglutamate residues introduced into the chemoreceptors (methyl-accepting chemotaxis proteins or MCP) by CheR. Also mediates the irreversible deamidation of specific glutamine residues to glutamic acid.</text>
</comment>
<dbReference type="SUPFAM" id="SSF52172">
    <property type="entry name" value="CheY-like"/>
    <property type="match status" value="1"/>
</dbReference>